<protein>
    <submittedName>
        <fullName evidence="1">Uncharacterized protein</fullName>
    </submittedName>
</protein>
<evidence type="ECO:0000313" key="2">
    <source>
        <dbReference type="Proteomes" id="UP001163321"/>
    </source>
</evidence>
<organism evidence="1 2">
    <name type="scientific">Peronosclerospora sorghi</name>
    <dbReference type="NCBI Taxonomy" id="230839"/>
    <lineage>
        <taxon>Eukaryota</taxon>
        <taxon>Sar</taxon>
        <taxon>Stramenopiles</taxon>
        <taxon>Oomycota</taxon>
        <taxon>Peronosporomycetes</taxon>
        <taxon>Peronosporales</taxon>
        <taxon>Peronosporaceae</taxon>
        <taxon>Peronosclerospora</taxon>
    </lineage>
</organism>
<keyword evidence="2" id="KW-1185">Reference proteome</keyword>
<evidence type="ECO:0000313" key="1">
    <source>
        <dbReference type="EMBL" id="KAI9912389.1"/>
    </source>
</evidence>
<dbReference type="Proteomes" id="UP001163321">
    <property type="component" value="Chromosome 4"/>
</dbReference>
<accession>A0ACC0W0W9</accession>
<reference evidence="1 2" key="1">
    <citation type="journal article" date="2022" name="bioRxiv">
        <title>The genome of the oomycete Peronosclerospora sorghi, a cosmopolitan pathogen of maize and sorghum, is inflated with dispersed pseudogenes.</title>
        <authorList>
            <person name="Fletcher K."/>
            <person name="Martin F."/>
            <person name="Isakeit T."/>
            <person name="Cavanaugh K."/>
            <person name="Magill C."/>
            <person name="Michelmore R."/>
        </authorList>
    </citation>
    <scope>NUCLEOTIDE SEQUENCE [LARGE SCALE GENOMIC DNA]</scope>
    <source>
        <strain evidence="1">P6</strain>
    </source>
</reference>
<proteinExistence type="predicted"/>
<comment type="caution">
    <text evidence="1">The sequence shown here is derived from an EMBL/GenBank/DDBJ whole genome shotgun (WGS) entry which is preliminary data.</text>
</comment>
<name>A0ACC0W0W9_9STRA</name>
<dbReference type="EMBL" id="CM047583">
    <property type="protein sequence ID" value="KAI9912389.1"/>
    <property type="molecule type" value="Genomic_DNA"/>
</dbReference>
<sequence>MCVHPDDSIFLVDANDSVADDIKAQLSEHFKLKDLGDAIFAQYGRSKEKLHICQLKFIQRLIDKFGQELTFPSRNPNVFGQRLDELNEGDVVDRKRYRELIGSMLSIGMGRAYIFLCQYVTSEGAEPAGKAAIRVLRYLGDISKFGSCYCRNGANMINPVRYVDLNWGSDVISYRSTSDVSVISCGAPFVEAEYIALYIAVEWVLWLRHLLTELGVGNLPSTVINVDNQASITMTEHYGYQSRANHIDLRYHFVRDAV</sequence>
<gene>
    <name evidence="1" type="ORF">PsorP6_006265</name>
</gene>